<protein>
    <submittedName>
        <fullName evidence="6">Toluene transporter subunit: ATP-binding component of ABC superfamily</fullName>
    </submittedName>
</protein>
<dbReference type="InterPro" id="IPR017871">
    <property type="entry name" value="ABC_transporter-like_CS"/>
</dbReference>
<sequence length="270" mass="29537">MLKLVGVTKMFGGQPVLRGIDLVVPEGKLTTIIGRSGEGKSVLLKHMIGLLQPDSGEVWVDGVEISRLRGHALNEVRKRFAMLFQGAALFDSLTVFENVAFPLRERLRMKGPDVTSRVDEKLEQVGLAGMGHKFPAELSGGMRKRAGLARALVMQPEIILFDEPTTGLDPLMAKSIHDLITSMQRKFGFTAVMVSHEIPEIFGISDYVAMLKRGRIAVMAEPEEFQRTTDPEIREFISVGGTVSLTKAGSSDQQDAEVSDHSQKPARGAP</sequence>
<evidence type="ECO:0000313" key="7">
    <source>
        <dbReference type="Proteomes" id="UP000198736"/>
    </source>
</evidence>
<dbReference type="CDD" id="cd03261">
    <property type="entry name" value="ABC_Org_Solvent_Resistant"/>
    <property type="match status" value="1"/>
</dbReference>
<evidence type="ECO:0000259" key="5">
    <source>
        <dbReference type="PROSITE" id="PS50893"/>
    </source>
</evidence>
<reference evidence="7" key="1">
    <citation type="submission" date="2015-10" db="EMBL/GenBank/DDBJ databases">
        <authorList>
            <person name="Luecker S."/>
            <person name="Luecker S."/>
        </authorList>
    </citation>
    <scope>NUCLEOTIDE SEQUENCE [LARGE SCALE GENOMIC DNA]</scope>
</reference>
<dbReference type="RefSeq" id="WP_090900229.1">
    <property type="nucleotide sequence ID" value="NZ_CZPZ01000032.1"/>
</dbReference>
<keyword evidence="2" id="KW-0547">Nucleotide-binding</keyword>
<evidence type="ECO:0000256" key="3">
    <source>
        <dbReference type="ARBA" id="ARBA00022840"/>
    </source>
</evidence>
<dbReference type="InterPro" id="IPR027417">
    <property type="entry name" value="P-loop_NTPase"/>
</dbReference>
<gene>
    <name evidence="6" type="primary">yrbF</name>
    <name evidence="6" type="ORF">COMA2_50015</name>
</gene>
<dbReference type="GO" id="GO:0016887">
    <property type="term" value="F:ATP hydrolysis activity"/>
    <property type="evidence" value="ECO:0007669"/>
    <property type="project" value="InterPro"/>
</dbReference>
<dbReference type="AlphaFoldDB" id="A0A0S4LNI3"/>
<accession>A0A0S4LNI3</accession>
<dbReference type="SMART" id="SM00382">
    <property type="entry name" value="AAA"/>
    <property type="match status" value="1"/>
</dbReference>
<feature type="region of interest" description="Disordered" evidence="4">
    <location>
        <begin position="245"/>
        <end position="270"/>
    </location>
</feature>
<feature type="domain" description="ABC transporter" evidence="5">
    <location>
        <begin position="2"/>
        <end position="238"/>
    </location>
</feature>
<dbReference type="Proteomes" id="UP000198736">
    <property type="component" value="Unassembled WGS sequence"/>
</dbReference>
<dbReference type="PANTHER" id="PTHR43023:SF6">
    <property type="entry name" value="INTERMEMBRANE PHOSPHOLIPID TRANSPORT SYSTEM ATP-BINDING PROTEIN MLAF"/>
    <property type="match status" value="1"/>
</dbReference>
<evidence type="ECO:0000256" key="4">
    <source>
        <dbReference type="SAM" id="MobiDB-lite"/>
    </source>
</evidence>
<dbReference type="Gene3D" id="3.40.50.300">
    <property type="entry name" value="P-loop containing nucleotide triphosphate hydrolases"/>
    <property type="match status" value="1"/>
</dbReference>
<evidence type="ECO:0000256" key="2">
    <source>
        <dbReference type="ARBA" id="ARBA00022741"/>
    </source>
</evidence>
<dbReference type="OrthoDB" id="9802264at2"/>
<name>A0A0S4LNI3_9BACT</name>
<dbReference type="PROSITE" id="PS50893">
    <property type="entry name" value="ABC_TRANSPORTER_2"/>
    <property type="match status" value="1"/>
</dbReference>
<keyword evidence="7" id="KW-1185">Reference proteome</keyword>
<dbReference type="InterPro" id="IPR003593">
    <property type="entry name" value="AAA+_ATPase"/>
</dbReference>
<evidence type="ECO:0000256" key="1">
    <source>
        <dbReference type="ARBA" id="ARBA00022448"/>
    </source>
</evidence>
<dbReference type="InterPro" id="IPR003439">
    <property type="entry name" value="ABC_transporter-like_ATP-bd"/>
</dbReference>
<dbReference type="EMBL" id="CZPZ01000032">
    <property type="protein sequence ID" value="CUS38298.1"/>
    <property type="molecule type" value="Genomic_DNA"/>
</dbReference>
<dbReference type="PROSITE" id="PS00211">
    <property type="entry name" value="ABC_TRANSPORTER_1"/>
    <property type="match status" value="1"/>
</dbReference>
<dbReference type="STRING" id="1742973.COMA2_50015"/>
<keyword evidence="1" id="KW-0813">Transport</keyword>
<dbReference type="Pfam" id="PF00005">
    <property type="entry name" value="ABC_tran"/>
    <property type="match status" value="1"/>
</dbReference>
<proteinExistence type="predicted"/>
<organism evidence="6 7">
    <name type="scientific">Candidatus Nitrospira nitrificans</name>
    <dbReference type="NCBI Taxonomy" id="1742973"/>
    <lineage>
        <taxon>Bacteria</taxon>
        <taxon>Pseudomonadati</taxon>
        <taxon>Nitrospirota</taxon>
        <taxon>Nitrospiria</taxon>
        <taxon>Nitrospirales</taxon>
        <taxon>Nitrospiraceae</taxon>
        <taxon>Nitrospira</taxon>
    </lineage>
</organism>
<dbReference type="SUPFAM" id="SSF52540">
    <property type="entry name" value="P-loop containing nucleoside triphosphate hydrolases"/>
    <property type="match status" value="1"/>
</dbReference>
<dbReference type="GO" id="GO:0005524">
    <property type="term" value="F:ATP binding"/>
    <property type="evidence" value="ECO:0007669"/>
    <property type="project" value="UniProtKB-KW"/>
</dbReference>
<evidence type="ECO:0000313" key="6">
    <source>
        <dbReference type="EMBL" id="CUS38298.1"/>
    </source>
</evidence>
<keyword evidence="3 6" id="KW-0067">ATP-binding</keyword>
<dbReference type="PANTHER" id="PTHR43023">
    <property type="entry name" value="PROTEIN TRIGALACTOSYLDIACYLGLYCEROL 3, CHLOROPLASTIC"/>
    <property type="match status" value="1"/>
</dbReference>